<proteinExistence type="predicted"/>
<dbReference type="KEGG" id="mshj:MSHI_35070"/>
<gene>
    <name evidence="1" type="ORF">MSHI_35070</name>
</gene>
<dbReference type="AlphaFoldDB" id="A0A7I7MTM7"/>
<organism evidence="1 2">
    <name type="scientific">Mycobacterium shinjukuense</name>
    <dbReference type="NCBI Taxonomy" id="398694"/>
    <lineage>
        <taxon>Bacteria</taxon>
        <taxon>Bacillati</taxon>
        <taxon>Actinomycetota</taxon>
        <taxon>Actinomycetes</taxon>
        <taxon>Mycobacteriales</taxon>
        <taxon>Mycobacteriaceae</taxon>
        <taxon>Mycobacterium</taxon>
    </lineage>
</organism>
<protein>
    <submittedName>
        <fullName evidence="1">Uncharacterized protein</fullName>
    </submittedName>
</protein>
<accession>A0A7I7MTM7</accession>
<evidence type="ECO:0000313" key="1">
    <source>
        <dbReference type="EMBL" id="BBX75601.1"/>
    </source>
</evidence>
<reference evidence="1 2" key="1">
    <citation type="journal article" date="2019" name="Emerg. Microbes Infect.">
        <title>Comprehensive subspecies identification of 175 nontuberculous mycobacteria species based on 7547 genomic profiles.</title>
        <authorList>
            <person name="Matsumoto Y."/>
            <person name="Kinjo T."/>
            <person name="Motooka D."/>
            <person name="Nabeya D."/>
            <person name="Jung N."/>
            <person name="Uechi K."/>
            <person name="Horii T."/>
            <person name="Iida T."/>
            <person name="Fujita J."/>
            <person name="Nakamura S."/>
        </authorList>
    </citation>
    <scope>NUCLEOTIDE SEQUENCE [LARGE SCALE GENOMIC DNA]</scope>
    <source>
        <strain evidence="1 2">JCM 14233</strain>
    </source>
</reference>
<name>A0A7I7MTM7_9MYCO</name>
<evidence type="ECO:0000313" key="2">
    <source>
        <dbReference type="Proteomes" id="UP000467236"/>
    </source>
</evidence>
<sequence>MKTLLEYFLKYFDLLYLDPRYHITDSISSGVATNNASLTLTGPILSWQLANDRGQILLSVAPTRLETSDKWFSVSLIKQYLNGDDEIEYLSAAEEIEWVRENGGRVEQLFSDAATSETACELLRALRRSNASKYWTQWREQQGLT</sequence>
<dbReference type="OrthoDB" id="4731766at2"/>
<dbReference type="EMBL" id="AP022575">
    <property type="protein sequence ID" value="BBX75601.1"/>
    <property type="molecule type" value="Genomic_DNA"/>
</dbReference>
<dbReference type="RefSeq" id="WP_083052446.1">
    <property type="nucleotide sequence ID" value="NZ_OY970454.1"/>
</dbReference>
<keyword evidence="2" id="KW-1185">Reference proteome</keyword>
<dbReference type="Proteomes" id="UP000467236">
    <property type="component" value="Chromosome"/>
</dbReference>